<dbReference type="Proteomes" id="UP000305948">
    <property type="component" value="Unassembled WGS sequence"/>
</dbReference>
<feature type="transmembrane region" description="Helical" evidence="1">
    <location>
        <begin position="503"/>
        <end position="523"/>
    </location>
</feature>
<keyword evidence="1" id="KW-1133">Transmembrane helix</keyword>
<sequence length="610" mass="68928">MIPSTSTMSTSTSVFQPTSTSVFQPTPVVDEVRQDATLVALDDLDRVVAHDNGDARSEATTLGGEHEFSLVPITPSGVRRYETKHLLKKRDSDADFRVPPFTRDWERSQPCGDWAPHVHAEGALYFMYGTKNILTDANLRDSHQFRAIHAATKALENLLVEGNVDIGEDLEIVLDLMPSNDREDFSECGYYIADNKKRSVFWLHEYNAEELLTEFDSDVPRSHMGLCLEVEYWRHYELYSNHRVVTPVILQELKGIMVFNGIGQISPPRSIVMFPAEHLLIDSLTSSTSTSPYNGQQIQELMAMVTHLEEIGSRGGYAAQITGRLMAVFAYAQFLNYHGQVGARLSSDRSIYEPEDDSNSQPLFHRIRSLSFHILNILLLNGPRQHATALEKVWVDKCMRQVPWAEHVKELLEEWRNVAIGSALLFVVNVLGLQYAPERTSATRSLHQEAQFFAASFATVSLITAMWLLRQLRSLDPMNAEICQRYIWFRPGGLRGAGVAYGLPYALSVWAMMVFVVSMFCVGFDLNPIFPADEFALRISTAVIWMFLLMTMVWVFLQSPGRGDMLEYANDKVEALHGAVCHLLGNLKCNIRGMRRHESEEDKSAEQVLV</sequence>
<gene>
    <name evidence="2" type="ORF">OE88DRAFT_155567</name>
</gene>
<name>A0A5C3NV76_9AGAM</name>
<reference evidence="2 3" key="1">
    <citation type="journal article" date="2019" name="Nat. Ecol. Evol.">
        <title>Megaphylogeny resolves global patterns of mushroom evolution.</title>
        <authorList>
            <person name="Varga T."/>
            <person name="Krizsan K."/>
            <person name="Foldi C."/>
            <person name="Dima B."/>
            <person name="Sanchez-Garcia M."/>
            <person name="Sanchez-Ramirez S."/>
            <person name="Szollosi G.J."/>
            <person name="Szarkandi J.G."/>
            <person name="Papp V."/>
            <person name="Albert L."/>
            <person name="Andreopoulos W."/>
            <person name="Angelini C."/>
            <person name="Antonin V."/>
            <person name="Barry K.W."/>
            <person name="Bougher N.L."/>
            <person name="Buchanan P."/>
            <person name="Buyck B."/>
            <person name="Bense V."/>
            <person name="Catcheside P."/>
            <person name="Chovatia M."/>
            <person name="Cooper J."/>
            <person name="Damon W."/>
            <person name="Desjardin D."/>
            <person name="Finy P."/>
            <person name="Geml J."/>
            <person name="Haridas S."/>
            <person name="Hughes K."/>
            <person name="Justo A."/>
            <person name="Karasinski D."/>
            <person name="Kautmanova I."/>
            <person name="Kiss B."/>
            <person name="Kocsube S."/>
            <person name="Kotiranta H."/>
            <person name="LaButti K.M."/>
            <person name="Lechner B.E."/>
            <person name="Liimatainen K."/>
            <person name="Lipzen A."/>
            <person name="Lukacs Z."/>
            <person name="Mihaltcheva S."/>
            <person name="Morgado L.N."/>
            <person name="Niskanen T."/>
            <person name="Noordeloos M.E."/>
            <person name="Ohm R.A."/>
            <person name="Ortiz-Santana B."/>
            <person name="Ovrebo C."/>
            <person name="Racz N."/>
            <person name="Riley R."/>
            <person name="Savchenko A."/>
            <person name="Shiryaev A."/>
            <person name="Soop K."/>
            <person name="Spirin V."/>
            <person name="Szebenyi C."/>
            <person name="Tomsovsky M."/>
            <person name="Tulloss R.E."/>
            <person name="Uehling J."/>
            <person name="Grigoriev I.V."/>
            <person name="Vagvolgyi C."/>
            <person name="Papp T."/>
            <person name="Martin F.M."/>
            <person name="Miettinen O."/>
            <person name="Hibbett D.S."/>
            <person name="Nagy L.G."/>
        </authorList>
    </citation>
    <scope>NUCLEOTIDE SEQUENCE [LARGE SCALE GENOMIC DNA]</scope>
    <source>
        <strain evidence="2 3">OMC1185</strain>
    </source>
</reference>
<protein>
    <submittedName>
        <fullName evidence="2">Uncharacterized protein</fullName>
    </submittedName>
</protein>
<feature type="transmembrane region" description="Helical" evidence="1">
    <location>
        <begin position="535"/>
        <end position="557"/>
    </location>
</feature>
<keyword evidence="1" id="KW-0472">Membrane</keyword>
<dbReference type="EMBL" id="ML213503">
    <property type="protein sequence ID" value="TFK57631.1"/>
    <property type="molecule type" value="Genomic_DNA"/>
</dbReference>
<evidence type="ECO:0000313" key="2">
    <source>
        <dbReference type="EMBL" id="TFK57631.1"/>
    </source>
</evidence>
<keyword evidence="1" id="KW-0812">Transmembrane</keyword>
<dbReference type="OrthoDB" id="2657661at2759"/>
<evidence type="ECO:0000256" key="1">
    <source>
        <dbReference type="SAM" id="Phobius"/>
    </source>
</evidence>
<accession>A0A5C3NV76</accession>
<evidence type="ECO:0000313" key="3">
    <source>
        <dbReference type="Proteomes" id="UP000305948"/>
    </source>
</evidence>
<organism evidence="2 3">
    <name type="scientific">Heliocybe sulcata</name>
    <dbReference type="NCBI Taxonomy" id="5364"/>
    <lineage>
        <taxon>Eukaryota</taxon>
        <taxon>Fungi</taxon>
        <taxon>Dikarya</taxon>
        <taxon>Basidiomycota</taxon>
        <taxon>Agaricomycotina</taxon>
        <taxon>Agaricomycetes</taxon>
        <taxon>Gloeophyllales</taxon>
        <taxon>Gloeophyllaceae</taxon>
        <taxon>Heliocybe</taxon>
    </lineage>
</organism>
<proteinExistence type="predicted"/>
<feature type="transmembrane region" description="Helical" evidence="1">
    <location>
        <begin position="449"/>
        <end position="469"/>
    </location>
</feature>
<dbReference type="AlphaFoldDB" id="A0A5C3NV76"/>
<keyword evidence="3" id="KW-1185">Reference proteome</keyword>